<feature type="compositionally biased region" description="Polar residues" evidence="1">
    <location>
        <begin position="13"/>
        <end position="25"/>
    </location>
</feature>
<feature type="region of interest" description="Disordered" evidence="1">
    <location>
        <begin position="83"/>
        <end position="276"/>
    </location>
</feature>
<proteinExistence type="predicted"/>
<evidence type="ECO:0000256" key="1">
    <source>
        <dbReference type="SAM" id="MobiDB-lite"/>
    </source>
</evidence>
<evidence type="ECO:0000313" key="4">
    <source>
        <dbReference type="Proteomes" id="UP000010471"/>
    </source>
</evidence>
<evidence type="ECO:0000259" key="2">
    <source>
        <dbReference type="Pfam" id="PF13699"/>
    </source>
</evidence>
<keyword evidence="4" id="KW-1185">Reference proteome</keyword>
<sequence>MYTPQRIQRKTRSQSSNTAAETSLFKQRPFTNEDDQDTAQLQDYDETPDVQNQLEQAAHLGHNFGRVKVQDSTPAVIQPKLAIGAPGDKYEQEADSVASQVMSMNAPTSQQSIQRQGEEAEEEEVQMKPLASMITPLVQRQEEAPEEEELQAEPLVQRQEEAPEEEELQAKPLVQRQEEAPEEEELQAEPLVQRQEEAPEEEELQAKPLVQRQEEAPEEEELQAKPLVQRQEEAPEEEQLQAKRSPDGNSHASNNLESQLGASKGSGSPLPDDVRSFMEPRFGVDFSQVRVHTDSQAVQMNQAVGAQAFTHGSDIYFGEGKSPAISDLTAHELTHVVQQTGGVQAFFEDQPNNQQKKKSTDRLNHRVVQAQLNTKSKTTIQRFESNEHKAMGDKATKETVELAPGLKVTFGDLTAIADFFGSVPQIQELAKTDFGVQQIKYVIYVKIRGQKERDEELGTFKEKDDVKNAVGKRYYTLAGSNYTHFTNPKEGDSTRDFKNKVNDAQVEKDEQGNPVIGLDGKPKTVPVNNAGSYRRNHELALKAAYDAGKKGAPKDEAMLYEGFASHFLTDAYAAGHMRPERLAIKEHWDKKVPMFWVNLKWWLAECVAVEMNKQTVAQVATEQLLWEKARAELQNKILSKGIPDLTFGDAISGAVHDYDNEEGVNAQVGNEIVKLVGDGQVIDEKDRAIAAGVDTMAKAVAGVKASLQEVEMAYKGKEPSSIQINGLYRAEQLWPKALKDSDPKQENQQLKWKVDSIEELMADPKIKAAIAKFAKEKADTLGDEVGNMEDPLAAEKQVSVQNALNRLKGNDESICAAFLQIINYTPGSVADLGGVGDRLSDDNAVDYYDEAVKNKALDTLTIKQKKKLIRDVLSGATVGKEELMIVNLLDAKPSDAPAIIKEIGWRWIWDDLSGNDCRNFVQKFGPSFWAQQSYAAKRNEVKFLADGRTNDLAQETMITILRTCSSDEVRKIDDEVGGWTGLSFDLVGKWDDELQTLKAK</sequence>
<organism evidence="3 4">
    <name type="scientific">Allocoleopsis franciscana PCC 7113</name>
    <dbReference type="NCBI Taxonomy" id="1173027"/>
    <lineage>
        <taxon>Bacteria</taxon>
        <taxon>Bacillati</taxon>
        <taxon>Cyanobacteriota</taxon>
        <taxon>Cyanophyceae</taxon>
        <taxon>Coleofasciculales</taxon>
        <taxon>Coleofasciculaceae</taxon>
        <taxon>Allocoleopsis</taxon>
        <taxon>Allocoleopsis franciscana</taxon>
    </lineage>
</organism>
<dbReference type="InterPro" id="IPR025295">
    <property type="entry name" value="eCIS_core_dom"/>
</dbReference>
<feature type="compositionally biased region" description="Polar residues" evidence="1">
    <location>
        <begin position="97"/>
        <end position="115"/>
    </location>
</feature>
<dbReference type="HOGENOM" id="CLU_299724_0_0_3"/>
<dbReference type="Pfam" id="PF13699">
    <property type="entry name" value="eCIS_core"/>
    <property type="match status" value="1"/>
</dbReference>
<dbReference type="RefSeq" id="WP_015185707.1">
    <property type="nucleotide sequence ID" value="NC_019738.1"/>
</dbReference>
<feature type="region of interest" description="Disordered" evidence="1">
    <location>
        <begin position="1"/>
        <end position="36"/>
    </location>
</feature>
<dbReference type="Proteomes" id="UP000010471">
    <property type="component" value="Chromosome"/>
</dbReference>
<dbReference type="STRING" id="1173027.Mic7113_5976"/>
<dbReference type="eggNOG" id="COG3266">
    <property type="taxonomic scope" value="Bacteria"/>
</dbReference>
<dbReference type="EMBL" id="CP003630">
    <property type="protein sequence ID" value="AFZ21578.1"/>
    <property type="molecule type" value="Genomic_DNA"/>
</dbReference>
<feature type="compositionally biased region" description="Polar residues" evidence="1">
    <location>
        <begin position="247"/>
        <end position="261"/>
    </location>
</feature>
<dbReference type="AlphaFoldDB" id="K9WN39"/>
<reference evidence="3 4" key="1">
    <citation type="submission" date="2012-06" db="EMBL/GenBank/DDBJ databases">
        <title>Finished chromosome of genome of Microcoleus sp. PCC 7113.</title>
        <authorList>
            <consortium name="US DOE Joint Genome Institute"/>
            <person name="Gugger M."/>
            <person name="Coursin T."/>
            <person name="Rippka R."/>
            <person name="Tandeau De Marsac N."/>
            <person name="Huntemann M."/>
            <person name="Wei C.-L."/>
            <person name="Han J."/>
            <person name="Detter J.C."/>
            <person name="Han C."/>
            <person name="Tapia R."/>
            <person name="Chen A."/>
            <person name="Kyrpides N."/>
            <person name="Mavromatis K."/>
            <person name="Markowitz V."/>
            <person name="Szeto E."/>
            <person name="Ivanova N."/>
            <person name="Pagani I."/>
            <person name="Pati A."/>
            <person name="Goodwin L."/>
            <person name="Nordberg H.P."/>
            <person name="Cantor M.N."/>
            <person name="Hua S.X."/>
            <person name="Woyke T."/>
            <person name="Kerfeld C.A."/>
        </authorList>
    </citation>
    <scope>NUCLEOTIDE SEQUENCE [LARGE SCALE GENOMIC DNA]</scope>
    <source>
        <strain evidence="3 4">PCC 7113</strain>
    </source>
</reference>
<protein>
    <recommendedName>
        <fullName evidence="2">eCIS core domain-containing protein</fullName>
    </recommendedName>
</protein>
<feature type="domain" description="eCIS core" evidence="2">
    <location>
        <begin position="269"/>
        <end position="342"/>
    </location>
</feature>
<dbReference type="PATRIC" id="fig|1173027.3.peg.6620"/>
<gene>
    <name evidence="3" type="ORF">Mic7113_5976</name>
</gene>
<accession>K9WN39</accession>
<evidence type="ECO:0000313" key="3">
    <source>
        <dbReference type="EMBL" id="AFZ21578.1"/>
    </source>
</evidence>
<dbReference type="CDD" id="cd22893">
    <property type="entry name" value="PlcA-like"/>
    <property type="match status" value="1"/>
</dbReference>
<dbReference type="InterPro" id="IPR049756">
    <property type="entry name" value="PlcA-like_dom"/>
</dbReference>
<dbReference type="KEGG" id="mic:Mic7113_5976"/>
<name>K9WN39_9CYAN</name>